<dbReference type="PANTHER" id="PTHR23423">
    <property type="entry name" value="ORGANIC SOLUTE TRANSPORTER-RELATED"/>
    <property type="match status" value="1"/>
</dbReference>
<dbReference type="GO" id="GO:0016020">
    <property type="term" value="C:membrane"/>
    <property type="evidence" value="ECO:0007669"/>
    <property type="project" value="UniProtKB-SubCell"/>
</dbReference>
<organism evidence="7 8">
    <name type="scientific">Patiria miniata</name>
    <name type="common">Bat star</name>
    <name type="synonym">Asterina miniata</name>
    <dbReference type="NCBI Taxonomy" id="46514"/>
    <lineage>
        <taxon>Eukaryota</taxon>
        <taxon>Metazoa</taxon>
        <taxon>Echinodermata</taxon>
        <taxon>Eleutherozoa</taxon>
        <taxon>Asterozoa</taxon>
        <taxon>Asteroidea</taxon>
        <taxon>Valvatacea</taxon>
        <taxon>Valvatida</taxon>
        <taxon>Asterinidae</taxon>
        <taxon>Patiria</taxon>
    </lineage>
</organism>
<feature type="transmembrane region" description="Helical" evidence="6">
    <location>
        <begin position="25"/>
        <end position="45"/>
    </location>
</feature>
<keyword evidence="4 6" id="KW-0472">Membrane</keyword>
<dbReference type="EnsemblMetazoa" id="XM_038215493.1">
    <property type="protein sequence ID" value="XP_038071421.1"/>
    <property type="gene ID" value="LOC119740246"/>
</dbReference>
<evidence type="ECO:0000313" key="7">
    <source>
        <dbReference type="EnsemblMetazoa" id="XP_038071423.1"/>
    </source>
</evidence>
<dbReference type="AlphaFoldDB" id="A0A914B5Q4"/>
<evidence type="ECO:0000256" key="2">
    <source>
        <dbReference type="ARBA" id="ARBA00022692"/>
    </source>
</evidence>
<feature type="compositionally biased region" description="Polar residues" evidence="5">
    <location>
        <begin position="357"/>
        <end position="370"/>
    </location>
</feature>
<dbReference type="EnsemblMetazoa" id="XM_038215492.1">
    <property type="protein sequence ID" value="XP_038071420.1"/>
    <property type="gene ID" value="LOC119740246"/>
</dbReference>
<evidence type="ECO:0000256" key="1">
    <source>
        <dbReference type="ARBA" id="ARBA00004141"/>
    </source>
</evidence>
<sequence>MAATNSCAMGDLTSEELFEDIGKSAAAITAIVLLTATSILTLAMFIESVFSANKKIPNSRRRVRLIIMMGIYPTMSVTSMISLYVPAAHLLNTLVASVYFSVALFQFLMLIIDYYGGKAAVVEKLKDQRISLASPPLTCCCPCWMPKITMTPSNLRNLRRIVMQVAFIRPLLFFISLVLWTDGKYTHGNIAIDEPYIYITTFSALSGLLALYGIILFLTASLEPLRSFRIRPKFFIVQMVLILISTQNLILAILADVYVIPCVAPFSSDSRANYIGDMMIIVEMLFFSVLSRMYFRGRFGNIDLIDVNAPMGGRLTSYGPYAVVTSDQEKPSGPHDGKEVEVNGNAQFKVENEKSGDQTTKLEQGNATEA</sequence>
<comment type="subcellular location">
    <subcellularLocation>
        <location evidence="1">Membrane</location>
        <topology evidence="1">Multi-pass membrane protein</topology>
    </subcellularLocation>
</comment>
<evidence type="ECO:0000256" key="4">
    <source>
        <dbReference type="ARBA" id="ARBA00023136"/>
    </source>
</evidence>
<dbReference type="GeneID" id="119740246"/>
<protein>
    <recommendedName>
        <fullName evidence="9">Organic solute transporter subunit alpha</fullName>
    </recommendedName>
</protein>
<feature type="transmembrane region" description="Helical" evidence="6">
    <location>
        <begin position="65"/>
        <end position="85"/>
    </location>
</feature>
<dbReference type="EnsemblMetazoa" id="XM_038215495.1">
    <property type="protein sequence ID" value="XP_038071423.1"/>
    <property type="gene ID" value="LOC119740246"/>
</dbReference>
<evidence type="ECO:0000256" key="6">
    <source>
        <dbReference type="SAM" id="Phobius"/>
    </source>
</evidence>
<dbReference type="RefSeq" id="XP_038071423.1">
    <property type="nucleotide sequence ID" value="XM_038215495.1"/>
</dbReference>
<feature type="transmembrane region" description="Helical" evidence="6">
    <location>
        <begin position="97"/>
        <end position="116"/>
    </location>
</feature>
<feature type="transmembrane region" description="Helical" evidence="6">
    <location>
        <begin position="274"/>
        <end position="295"/>
    </location>
</feature>
<feature type="transmembrane region" description="Helical" evidence="6">
    <location>
        <begin position="234"/>
        <end position="254"/>
    </location>
</feature>
<dbReference type="RefSeq" id="XP_038071421.1">
    <property type="nucleotide sequence ID" value="XM_038215493.1"/>
</dbReference>
<feature type="transmembrane region" description="Helical" evidence="6">
    <location>
        <begin position="196"/>
        <end position="222"/>
    </location>
</feature>
<feature type="region of interest" description="Disordered" evidence="5">
    <location>
        <begin position="348"/>
        <end position="370"/>
    </location>
</feature>
<proteinExistence type="predicted"/>
<evidence type="ECO:0000313" key="8">
    <source>
        <dbReference type="Proteomes" id="UP000887568"/>
    </source>
</evidence>
<keyword evidence="2 6" id="KW-0812">Transmembrane</keyword>
<evidence type="ECO:0000256" key="3">
    <source>
        <dbReference type="ARBA" id="ARBA00022989"/>
    </source>
</evidence>
<evidence type="ECO:0008006" key="9">
    <source>
        <dbReference type="Google" id="ProtNLM"/>
    </source>
</evidence>
<keyword evidence="8" id="KW-1185">Reference proteome</keyword>
<dbReference type="OrthoDB" id="5832279at2759"/>
<dbReference type="RefSeq" id="XP_038071420.1">
    <property type="nucleotide sequence ID" value="XM_038215492.1"/>
</dbReference>
<feature type="transmembrane region" description="Helical" evidence="6">
    <location>
        <begin position="161"/>
        <end position="181"/>
    </location>
</feature>
<accession>A0A914B5Q4</accession>
<keyword evidence="3 6" id="KW-1133">Transmembrane helix</keyword>
<reference evidence="7" key="1">
    <citation type="submission" date="2022-11" db="UniProtKB">
        <authorList>
            <consortium name="EnsemblMetazoa"/>
        </authorList>
    </citation>
    <scope>IDENTIFICATION</scope>
</reference>
<dbReference type="SMART" id="SM01417">
    <property type="entry name" value="Solute_trans_a"/>
    <property type="match status" value="1"/>
</dbReference>
<dbReference type="Pfam" id="PF03619">
    <property type="entry name" value="Solute_trans_a"/>
    <property type="match status" value="1"/>
</dbReference>
<evidence type="ECO:0000256" key="5">
    <source>
        <dbReference type="SAM" id="MobiDB-lite"/>
    </source>
</evidence>
<dbReference type="OMA" id="IWISGAS"/>
<name>A0A914B5Q4_PATMI</name>
<dbReference type="InterPro" id="IPR005178">
    <property type="entry name" value="Ostalpha/TMEM184C"/>
</dbReference>
<dbReference type="Proteomes" id="UP000887568">
    <property type="component" value="Unplaced"/>
</dbReference>